<feature type="compositionally biased region" description="Polar residues" evidence="1">
    <location>
        <begin position="209"/>
        <end position="233"/>
    </location>
</feature>
<dbReference type="EMBL" id="PNEN01000413">
    <property type="protein sequence ID" value="PPJ59248.1"/>
    <property type="molecule type" value="Genomic_DNA"/>
</dbReference>
<proteinExistence type="predicted"/>
<reference evidence="3" key="1">
    <citation type="journal article" date="2017" name="bioRxiv">
        <title>Conservation of a gene cluster reveals novel cercosporin biosynthetic mechanisms and extends production to the genus Colletotrichum.</title>
        <authorList>
            <person name="de Jonge R."/>
            <person name="Ebert M.K."/>
            <person name="Huitt-Roehl C.R."/>
            <person name="Pal P."/>
            <person name="Suttle J.C."/>
            <person name="Spanner R.E."/>
            <person name="Neubauer J.D."/>
            <person name="Jurick W.M.II."/>
            <person name="Stott K.A."/>
            <person name="Secor G.A."/>
            <person name="Thomma B.P.H.J."/>
            <person name="Van de Peer Y."/>
            <person name="Townsend C.A."/>
            <person name="Bolton M.D."/>
        </authorList>
    </citation>
    <scope>NUCLEOTIDE SEQUENCE [LARGE SCALE GENOMIC DNA]</scope>
    <source>
        <strain evidence="3">CBS538.71</strain>
    </source>
</reference>
<protein>
    <submittedName>
        <fullName evidence="2">Uncharacterized protein</fullName>
    </submittedName>
</protein>
<keyword evidence="3" id="KW-1185">Reference proteome</keyword>
<name>A0A2S6CHP9_9PEZI</name>
<sequence length="470" mass="52565">MASTSNAGSDEEYTRETRLSSFTRTIGFIGLAAAVPWTLSCMTLKHRASIRICTATAATCGVLGSLTYGISSSHSQSYRAAVKNTSSERQPHRETQRYPGLRDGVILGGLASILMLSRLPARARIYRRTLVASTCGVAAAYTAYRISEARDEMQLARVLKPAVGLESTSFAELSATIKAILSMVADDHMLQPTDGIMAASRGPLVDQGDSVTSDSCSSGRGTSPDGASQTQGNLKKDDPSTVPKPPYKLGVTISVSTNYQWKSQNPITDLEENVKQLTERREQLAREAEILWSWLSVKELEYYNHYSKLAESSEKRSKRYYLHTLGQVHFLLWQEAIAMDWQIADDKKRMLRLRSMDANGDMTWCIQEPATAALSQPKRAMLHFQNFERKLAKIQAQVQQDRSRMAEILWGFDEDAQNEQIYHPKKKKMVSQKEMFAEARVGLAREVERIDESQRAIKQVIVDAKKPVNE</sequence>
<accession>A0A2S6CHP9</accession>
<dbReference type="Proteomes" id="UP000237631">
    <property type="component" value="Unassembled WGS sequence"/>
</dbReference>
<dbReference type="AlphaFoldDB" id="A0A2S6CHP9"/>
<evidence type="ECO:0000313" key="2">
    <source>
        <dbReference type="EMBL" id="PPJ59248.1"/>
    </source>
</evidence>
<evidence type="ECO:0000256" key="1">
    <source>
        <dbReference type="SAM" id="MobiDB-lite"/>
    </source>
</evidence>
<comment type="caution">
    <text evidence="2">The sequence shown here is derived from an EMBL/GenBank/DDBJ whole genome shotgun (WGS) entry which is preliminary data.</text>
</comment>
<gene>
    <name evidence="2" type="ORF">CBER1_05329</name>
</gene>
<organism evidence="2 3">
    <name type="scientific">Cercospora berteroae</name>
    <dbReference type="NCBI Taxonomy" id="357750"/>
    <lineage>
        <taxon>Eukaryota</taxon>
        <taxon>Fungi</taxon>
        <taxon>Dikarya</taxon>
        <taxon>Ascomycota</taxon>
        <taxon>Pezizomycotina</taxon>
        <taxon>Dothideomycetes</taxon>
        <taxon>Dothideomycetidae</taxon>
        <taxon>Mycosphaerellales</taxon>
        <taxon>Mycosphaerellaceae</taxon>
        <taxon>Cercospora</taxon>
    </lineage>
</organism>
<feature type="region of interest" description="Disordered" evidence="1">
    <location>
        <begin position="199"/>
        <end position="247"/>
    </location>
</feature>
<dbReference type="OrthoDB" id="3647235at2759"/>
<evidence type="ECO:0000313" key="3">
    <source>
        <dbReference type="Proteomes" id="UP000237631"/>
    </source>
</evidence>